<dbReference type="SMART" id="SM00086">
    <property type="entry name" value="PAC"/>
    <property type="match status" value="1"/>
</dbReference>
<keyword evidence="11" id="KW-0418">Kinase</keyword>
<keyword evidence="16" id="KW-0175">Coiled coil</keyword>
<evidence type="ECO:0000256" key="5">
    <source>
        <dbReference type="ARBA" id="ARBA00022606"/>
    </source>
</evidence>
<evidence type="ECO:0000256" key="7">
    <source>
        <dbReference type="ARBA" id="ARBA00022643"/>
    </source>
</evidence>
<evidence type="ECO:0000313" key="20">
    <source>
        <dbReference type="EMBL" id="GGG35989.1"/>
    </source>
</evidence>
<keyword evidence="4" id="KW-0597">Phosphoprotein</keyword>
<evidence type="ECO:0000256" key="13">
    <source>
        <dbReference type="ARBA" id="ARBA00022991"/>
    </source>
</evidence>
<dbReference type="InterPro" id="IPR000700">
    <property type="entry name" value="PAS-assoc_C"/>
</dbReference>
<keyword evidence="3" id="KW-0600">Photoreceptor protein</keyword>
<evidence type="ECO:0000256" key="11">
    <source>
        <dbReference type="ARBA" id="ARBA00022777"/>
    </source>
</evidence>
<feature type="domain" description="PAC" evidence="19">
    <location>
        <begin position="173"/>
        <end position="229"/>
    </location>
</feature>
<dbReference type="SUPFAM" id="SSF55874">
    <property type="entry name" value="ATPase domain of HSP90 chaperone/DNA topoisomerase II/histidine kinase"/>
    <property type="match status" value="1"/>
</dbReference>
<feature type="coiled-coil region" evidence="16">
    <location>
        <begin position="71"/>
        <end position="105"/>
    </location>
</feature>
<gene>
    <name evidence="20" type="ORF">GCM10010964_24870</name>
</gene>
<evidence type="ECO:0000256" key="15">
    <source>
        <dbReference type="ARBA" id="ARBA00023170"/>
    </source>
</evidence>
<dbReference type="RefSeq" id="WP_188900623.1">
    <property type="nucleotide sequence ID" value="NZ_BMKS01000006.1"/>
</dbReference>
<dbReference type="SUPFAM" id="SSF55781">
    <property type="entry name" value="GAF domain-like"/>
    <property type="match status" value="1"/>
</dbReference>
<keyword evidence="14" id="KW-0843">Virulence</keyword>
<dbReference type="InterPro" id="IPR013656">
    <property type="entry name" value="PAS_4"/>
</dbReference>
<evidence type="ECO:0000256" key="17">
    <source>
        <dbReference type="SAM" id="MobiDB-lite"/>
    </source>
</evidence>
<dbReference type="NCBIfam" id="TIGR00229">
    <property type="entry name" value="sensory_box"/>
    <property type="match status" value="2"/>
</dbReference>
<keyword evidence="21" id="KW-1185">Reference proteome</keyword>
<proteinExistence type="predicted"/>
<dbReference type="SMART" id="SM00911">
    <property type="entry name" value="HWE_HK"/>
    <property type="match status" value="1"/>
</dbReference>
<evidence type="ECO:0000256" key="9">
    <source>
        <dbReference type="ARBA" id="ARBA00022737"/>
    </source>
</evidence>
<feature type="compositionally biased region" description="Basic and acidic residues" evidence="17">
    <location>
        <begin position="32"/>
        <end position="43"/>
    </location>
</feature>
<evidence type="ECO:0000256" key="1">
    <source>
        <dbReference type="ARBA" id="ARBA00000085"/>
    </source>
</evidence>
<evidence type="ECO:0000256" key="3">
    <source>
        <dbReference type="ARBA" id="ARBA00022543"/>
    </source>
</evidence>
<dbReference type="InterPro" id="IPR003018">
    <property type="entry name" value="GAF"/>
</dbReference>
<dbReference type="SMART" id="SM00091">
    <property type="entry name" value="PAS"/>
    <property type="match status" value="2"/>
</dbReference>
<dbReference type="PANTHER" id="PTHR41523">
    <property type="entry name" value="TWO-COMPONENT SYSTEM SENSOR PROTEIN"/>
    <property type="match status" value="1"/>
</dbReference>
<keyword evidence="8" id="KW-0808">Transferase</keyword>
<evidence type="ECO:0000256" key="12">
    <source>
        <dbReference type="ARBA" id="ARBA00022840"/>
    </source>
</evidence>
<keyword evidence="9" id="KW-0677">Repeat</keyword>
<dbReference type="EMBL" id="BMKS01000006">
    <property type="protein sequence ID" value="GGG35989.1"/>
    <property type="molecule type" value="Genomic_DNA"/>
</dbReference>
<organism evidence="20 21">
    <name type="scientific">Caldovatus sediminis</name>
    <dbReference type="NCBI Taxonomy" id="2041189"/>
    <lineage>
        <taxon>Bacteria</taxon>
        <taxon>Pseudomonadati</taxon>
        <taxon>Pseudomonadota</taxon>
        <taxon>Alphaproteobacteria</taxon>
        <taxon>Acetobacterales</taxon>
        <taxon>Roseomonadaceae</taxon>
        <taxon>Caldovatus</taxon>
    </lineage>
</organism>
<dbReference type="SMART" id="SM00065">
    <property type="entry name" value="GAF"/>
    <property type="match status" value="1"/>
</dbReference>
<dbReference type="InterPro" id="IPR029016">
    <property type="entry name" value="GAF-like_dom_sf"/>
</dbReference>
<reference evidence="20 21" key="1">
    <citation type="journal article" date="2014" name="Int. J. Syst. Evol. Microbiol.">
        <title>Complete genome sequence of Corynebacterium casei LMG S-19264T (=DSM 44701T), isolated from a smear-ripened cheese.</title>
        <authorList>
            <consortium name="US DOE Joint Genome Institute (JGI-PGF)"/>
            <person name="Walter F."/>
            <person name="Albersmeier A."/>
            <person name="Kalinowski J."/>
            <person name="Ruckert C."/>
        </authorList>
    </citation>
    <scope>NUCLEOTIDE SEQUENCE [LARGE SCALE GENOMIC DNA]</scope>
    <source>
        <strain evidence="20 21">CGMCC 1.16330</strain>
    </source>
</reference>
<keyword evidence="15" id="KW-0675">Receptor</keyword>
<evidence type="ECO:0000256" key="8">
    <source>
        <dbReference type="ARBA" id="ARBA00022679"/>
    </source>
</evidence>
<dbReference type="PROSITE" id="PS50113">
    <property type="entry name" value="PAC"/>
    <property type="match status" value="2"/>
</dbReference>
<keyword evidence="6" id="KW-0285">Flavoprotein</keyword>
<dbReference type="Pfam" id="PF08447">
    <property type="entry name" value="PAS_3"/>
    <property type="match status" value="1"/>
</dbReference>
<dbReference type="PROSITE" id="PS50112">
    <property type="entry name" value="PAS"/>
    <property type="match status" value="2"/>
</dbReference>
<comment type="catalytic activity">
    <reaction evidence="1">
        <text>ATP + protein L-histidine = ADP + protein N-phospho-L-histidine.</text>
        <dbReference type="EC" id="2.7.13.3"/>
    </reaction>
</comment>
<evidence type="ECO:0000256" key="10">
    <source>
        <dbReference type="ARBA" id="ARBA00022741"/>
    </source>
</evidence>
<dbReference type="FunFam" id="3.30.450.20:FF:000099">
    <property type="entry name" value="Sensory box sensor histidine kinase"/>
    <property type="match status" value="1"/>
</dbReference>
<sequence>MTQDGPPNPDASDRRVAELEAEVEELRRALARRDAVRSADRAAARRKGGRAPDDAPRAGRGAAAPAYQADLAEAAAEMATLRRIARELEESRAALREREARLRLILDSATDFAIFTTDLDLRVTSWNEGARRLLGWEEGAILGRSAALIFTPEDRAAGVPERERAQALETGRAEDERWHLRADGSRFWGSGLVMPLRDPAAAPDAPPLGLLQIMRDLTGRRRAEEALRESEEHLRHIVELSPQILWTADREGNITAVGGRARQLSGIAGEEMLGEGWARIVHPDELPRLFEAKARALATGEPLDVEYRFRLADGSYRWMRSRAYPRRDASGRIVGWYGTTEDIHDRRVAEARLAALVELGDRLRELGDPAAIAQAAAEVIGRGLEAARAGYGTVDPEERLIRIERDWTRGTAASFAGEHRLTDYWAGFVEELRRGEVVAIGDTARDPRTASSAAGFAAVGVRACVHVPVTREGRVVALLYVHDAAPRRWTEEEVDFVRGVAERAWAATERAQAEERRALLLAELNHRVKNTLAVVQALALQTARSAPDLPSFVAAFQTRLIALARAHDLLTQADWRGATAEEMVRTELGGEERADLGGCASSAVLPPVQALALALALHELATNAAKHGALSTPEGRVSVACRTDPADGATLIEWVERGGPAVSGPPIRHGFGLRLLQRGLARQAGMEAELRFEPEGLRCTLRLPVLANAAGRARRPRP</sequence>
<dbReference type="GO" id="GO:0004673">
    <property type="term" value="F:protein histidine kinase activity"/>
    <property type="evidence" value="ECO:0007669"/>
    <property type="project" value="UniProtKB-EC"/>
</dbReference>
<dbReference type="SUPFAM" id="SSF55785">
    <property type="entry name" value="PYP-like sensor domain (PAS domain)"/>
    <property type="match status" value="2"/>
</dbReference>
<dbReference type="GO" id="GO:0005524">
    <property type="term" value="F:ATP binding"/>
    <property type="evidence" value="ECO:0007669"/>
    <property type="project" value="UniProtKB-KW"/>
</dbReference>
<accession>A0A8J2ZCA7</accession>
<dbReference type="Gene3D" id="3.30.450.20">
    <property type="entry name" value="PAS domain"/>
    <property type="match status" value="2"/>
</dbReference>
<feature type="domain" description="PAS" evidence="18">
    <location>
        <begin position="230"/>
        <end position="300"/>
    </location>
</feature>
<evidence type="ECO:0000256" key="14">
    <source>
        <dbReference type="ARBA" id="ARBA00023026"/>
    </source>
</evidence>
<dbReference type="InterPro" id="IPR036890">
    <property type="entry name" value="HATPase_C_sf"/>
</dbReference>
<keyword evidence="7" id="KW-0288">FMN</keyword>
<dbReference type="InterPro" id="IPR011102">
    <property type="entry name" value="Sig_transdc_His_kinase_HWE"/>
</dbReference>
<dbReference type="InterPro" id="IPR000014">
    <property type="entry name" value="PAS"/>
</dbReference>
<dbReference type="GO" id="GO:0006355">
    <property type="term" value="P:regulation of DNA-templated transcription"/>
    <property type="evidence" value="ECO:0007669"/>
    <property type="project" value="InterPro"/>
</dbReference>
<keyword evidence="10" id="KW-0547">Nucleotide-binding</keyword>
<dbReference type="Gene3D" id="3.30.450.40">
    <property type="match status" value="1"/>
</dbReference>
<dbReference type="Pfam" id="PF07536">
    <property type="entry name" value="HWE_HK"/>
    <property type="match status" value="1"/>
</dbReference>
<dbReference type="InterPro" id="IPR001610">
    <property type="entry name" value="PAC"/>
</dbReference>
<dbReference type="CDD" id="cd00130">
    <property type="entry name" value="PAS"/>
    <property type="match status" value="2"/>
</dbReference>
<evidence type="ECO:0000256" key="16">
    <source>
        <dbReference type="SAM" id="Coils"/>
    </source>
</evidence>
<comment type="caution">
    <text evidence="20">The sequence shown here is derived from an EMBL/GenBank/DDBJ whole genome shotgun (WGS) entry which is preliminary data.</text>
</comment>
<feature type="domain" description="PAS" evidence="18">
    <location>
        <begin position="98"/>
        <end position="155"/>
    </location>
</feature>
<evidence type="ECO:0000256" key="2">
    <source>
        <dbReference type="ARBA" id="ARBA00012438"/>
    </source>
</evidence>
<dbReference type="EC" id="2.7.13.3" evidence="2"/>
<feature type="domain" description="PAC" evidence="19">
    <location>
        <begin position="303"/>
        <end position="355"/>
    </location>
</feature>
<name>A0A8J2ZCA7_9PROT</name>
<keyword evidence="13" id="KW-0157">Chromophore</keyword>
<keyword evidence="12" id="KW-0067">ATP-binding</keyword>
<dbReference type="PANTHER" id="PTHR41523:SF8">
    <property type="entry name" value="ETHYLENE RESPONSE SENSOR PROTEIN"/>
    <property type="match status" value="1"/>
</dbReference>
<dbReference type="Gene3D" id="3.30.565.10">
    <property type="entry name" value="Histidine kinase-like ATPase, C-terminal domain"/>
    <property type="match status" value="1"/>
</dbReference>
<dbReference type="GO" id="GO:0009881">
    <property type="term" value="F:photoreceptor activity"/>
    <property type="evidence" value="ECO:0007669"/>
    <property type="project" value="UniProtKB-KW"/>
</dbReference>
<dbReference type="InterPro" id="IPR035965">
    <property type="entry name" value="PAS-like_dom_sf"/>
</dbReference>
<keyword evidence="5" id="KW-0716">Sensory transduction</keyword>
<evidence type="ECO:0000256" key="6">
    <source>
        <dbReference type="ARBA" id="ARBA00022630"/>
    </source>
</evidence>
<dbReference type="Pfam" id="PF01590">
    <property type="entry name" value="GAF"/>
    <property type="match status" value="1"/>
</dbReference>
<dbReference type="Proteomes" id="UP000597507">
    <property type="component" value="Unassembled WGS sequence"/>
</dbReference>
<evidence type="ECO:0000313" key="21">
    <source>
        <dbReference type="Proteomes" id="UP000597507"/>
    </source>
</evidence>
<protein>
    <recommendedName>
        <fullName evidence="2">histidine kinase</fullName>
        <ecNumber evidence="2">2.7.13.3</ecNumber>
    </recommendedName>
</protein>
<dbReference type="Pfam" id="PF08448">
    <property type="entry name" value="PAS_4"/>
    <property type="match status" value="1"/>
</dbReference>
<evidence type="ECO:0000256" key="4">
    <source>
        <dbReference type="ARBA" id="ARBA00022553"/>
    </source>
</evidence>
<dbReference type="AlphaFoldDB" id="A0A8J2ZCA7"/>
<evidence type="ECO:0000259" key="18">
    <source>
        <dbReference type="PROSITE" id="PS50112"/>
    </source>
</evidence>
<evidence type="ECO:0000259" key="19">
    <source>
        <dbReference type="PROSITE" id="PS50113"/>
    </source>
</evidence>
<feature type="region of interest" description="Disordered" evidence="17">
    <location>
        <begin position="32"/>
        <end position="64"/>
    </location>
</feature>
<dbReference type="InterPro" id="IPR013655">
    <property type="entry name" value="PAS_fold_3"/>
</dbReference>